<sequence>MGTSAILQSGPHKTGSYLTGSRCGTKHGFDPARVITSSADQRVRQRQPHWRSFHTTTMEEPVSLGVKLNLTPTTFGQPSKVGPGEQSNSLPPTNTGTCTFGPTGNGLQTGSEVSGLSSGYSNPASCAGSERASRRGPASSSTPVPSGNPRPLRGTMSNGRDPRRASKR</sequence>
<keyword evidence="2" id="KW-1185">Reference proteome</keyword>
<gene>
    <name evidence="1" type="ORF">K3G42_004147</name>
</gene>
<name>A0ACB8FZY7_9SAUR</name>
<reference evidence="1" key="1">
    <citation type="submission" date="2021-08" db="EMBL/GenBank/DDBJ databases">
        <title>The first chromosome-level gecko genome reveals the dynamic sex chromosomes of Neotropical dwarf geckos (Sphaerodactylidae: Sphaerodactylus).</title>
        <authorList>
            <person name="Pinto B.J."/>
            <person name="Keating S.E."/>
            <person name="Gamble T."/>
        </authorList>
    </citation>
    <scope>NUCLEOTIDE SEQUENCE</scope>
    <source>
        <strain evidence="1">TG3544</strain>
    </source>
</reference>
<dbReference type="Proteomes" id="UP000827872">
    <property type="component" value="Linkage Group LG02"/>
</dbReference>
<comment type="caution">
    <text evidence="1">The sequence shown here is derived from an EMBL/GenBank/DDBJ whole genome shotgun (WGS) entry which is preliminary data.</text>
</comment>
<evidence type="ECO:0000313" key="1">
    <source>
        <dbReference type="EMBL" id="KAH8012842.1"/>
    </source>
</evidence>
<proteinExistence type="predicted"/>
<protein>
    <submittedName>
        <fullName evidence="1">Uncharacterized protein</fullName>
    </submittedName>
</protein>
<evidence type="ECO:0000313" key="2">
    <source>
        <dbReference type="Proteomes" id="UP000827872"/>
    </source>
</evidence>
<organism evidence="1 2">
    <name type="scientific">Sphaerodactylus townsendi</name>
    <dbReference type="NCBI Taxonomy" id="933632"/>
    <lineage>
        <taxon>Eukaryota</taxon>
        <taxon>Metazoa</taxon>
        <taxon>Chordata</taxon>
        <taxon>Craniata</taxon>
        <taxon>Vertebrata</taxon>
        <taxon>Euteleostomi</taxon>
        <taxon>Lepidosauria</taxon>
        <taxon>Squamata</taxon>
        <taxon>Bifurcata</taxon>
        <taxon>Gekkota</taxon>
        <taxon>Sphaerodactylidae</taxon>
        <taxon>Sphaerodactylus</taxon>
    </lineage>
</organism>
<accession>A0ACB8FZY7</accession>
<dbReference type="EMBL" id="CM037615">
    <property type="protein sequence ID" value="KAH8012842.1"/>
    <property type="molecule type" value="Genomic_DNA"/>
</dbReference>